<dbReference type="EMBL" id="CM043043">
    <property type="protein sequence ID" value="KAI4566154.1"/>
    <property type="molecule type" value="Genomic_DNA"/>
</dbReference>
<comment type="caution">
    <text evidence="1">The sequence shown here is derived from an EMBL/GenBank/DDBJ whole genome shotgun (WGS) entry which is preliminary data.</text>
</comment>
<reference evidence="1" key="1">
    <citation type="submission" date="2022-03" db="EMBL/GenBank/DDBJ databases">
        <title>Genomic analyses of argali, domestic sheep and their hybrids provide insights into chromosomal evolution, heterosis and genetic basis of agronomic traits.</title>
        <authorList>
            <person name="Li M."/>
        </authorList>
    </citation>
    <scope>NUCLEOTIDE SEQUENCE</scope>
    <source>
        <strain evidence="1">F1 hybrid</strain>
    </source>
</reference>
<sequence length="110" mass="11815">MPEWRTLSAGGQQGGCGEEVSFWCHAVIPRLSDAWHLGCLGSQAGEITSEGQVVLFFSQKIGKRENPCPSGHMGYGCQRVLCARNTSLSSRVVCFTCGHCCCPAPGIQRP</sequence>
<gene>
    <name evidence="1" type="ORF">MJG53_014831</name>
</gene>
<organism evidence="1 2">
    <name type="scientific">Ovis ammon polii x Ovis aries</name>
    <dbReference type="NCBI Taxonomy" id="2918886"/>
    <lineage>
        <taxon>Eukaryota</taxon>
        <taxon>Metazoa</taxon>
        <taxon>Chordata</taxon>
        <taxon>Craniata</taxon>
        <taxon>Vertebrata</taxon>
        <taxon>Euteleostomi</taxon>
        <taxon>Mammalia</taxon>
        <taxon>Eutheria</taxon>
        <taxon>Laurasiatheria</taxon>
        <taxon>Artiodactyla</taxon>
        <taxon>Ruminantia</taxon>
        <taxon>Pecora</taxon>
        <taxon>Bovidae</taxon>
        <taxon>Caprinae</taxon>
        <taxon>Ovis</taxon>
    </lineage>
</organism>
<evidence type="ECO:0000313" key="2">
    <source>
        <dbReference type="Proteomes" id="UP001057279"/>
    </source>
</evidence>
<protein>
    <submittedName>
        <fullName evidence="1">Uncharacterized protein</fullName>
    </submittedName>
</protein>
<dbReference type="Proteomes" id="UP001057279">
    <property type="component" value="Linkage Group LG18"/>
</dbReference>
<accession>A0ACB9UD45</accession>
<name>A0ACB9UD45_9CETA</name>
<proteinExistence type="predicted"/>
<keyword evidence="2" id="KW-1185">Reference proteome</keyword>
<evidence type="ECO:0000313" key="1">
    <source>
        <dbReference type="EMBL" id="KAI4566154.1"/>
    </source>
</evidence>